<name>A0ACD1GV24_9EURO</name>
<sequence length="662" mass="74439">MMRLRETIRLPNRLNEEAHTYTTPRRAPRRVISSYQSRADTFNPNLPPAAFPTLDRPRHPQLRTDDPTHEGKDNGSRKRSYDCMINNADIDGPVLETAAEPRAECEEIPVEQIVNMIASNGELNQIYVNNMAIMARAESESATFEKSMEDSDTDEEEDEELVVEPLTASQWRDLSPQMQVEVFENVEESHSRPARILLGISEEDMKELEHNRGLRTKQLEREDRLLEAMRAKQLRAILRTNNVTPRATQVQPKVACQMILRQYLRKIKRAIAPDFLVCPADEVLRARRFLLKREMDGELAGDWRGYTTRLQISVDDLRRGLAKSTVPEPHPSDASAMSSAGGDAVDNTALRVTDRNSAQVSLINGIGTKCPSMLKDILLCQGQVKDPPRWLLLSHRDTSKNYHHPNWDNHIHTQLISEESLAQRRHPELQYIQPKNTFKEFPPLSLVFFERCDPILATRKGDTATTSGMNDRHQRYPDASAGTSQRAAWGSMSIGSGHSGGMKRMAVSMRIRNHLNGMVIEAHKRMSEGAAGEAQQEEPSKCRTLLPEDIWTPPTSPSQVLRTTDFLSLQDDDNYAFAESAEFPGIEDTQAESPDGVMDDMLSQDTEASSHTTCESDPVLKIKEQSSSAKPDVSTRSESESVGSDADEYDTADEMVLVQVPI</sequence>
<evidence type="ECO:0000313" key="2">
    <source>
        <dbReference type="Proteomes" id="UP000249661"/>
    </source>
</evidence>
<reference evidence="1" key="1">
    <citation type="submission" date="2018-02" db="EMBL/GenBank/DDBJ databases">
        <title>The genomes of Aspergillus section Nigri reveals drivers in fungal speciation.</title>
        <authorList>
            <consortium name="DOE Joint Genome Institute"/>
            <person name="Vesth T.C."/>
            <person name="Nybo J."/>
            <person name="Theobald S."/>
            <person name="Brandl J."/>
            <person name="Frisvad J.C."/>
            <person name="Nielsen K.F."/>
            <person name="Lyhne E.K."/>
            <person name="Kogle M.E."/>
            <person name="Kuo A."/>
            <person name="Riley R."/>
            <person name="Clum A."/>
            <person name="Nolan M."/>
            <person name="Lipzen A."/>
            <person name="Salamov A."/>
            <person name="Henrissat B."/>
            <person name="Wiebenga A."/>
            <person name="De vries R.P."/>
            <person name="Grigoriev I.V."/>
            <person name="Mortensen U.H."/>
            <person name="Andersen M.R."/>
            <person name="Baker S.E."/>
        </authorList>
    </citation>
    <scope>NUCLEOTIDE SEQUENCE</scope>
    <source>
        <strain evidence="1">CBS 121060</strain>
    </source>
</reference>
<dbReference type="EMBL" id="KZ825000">
    <property type="protein sequence ID" value="RAH65131.1"/>
    <property type="molecule type" value="Genomic_DNA"/>
</dbReference>
<gene>
    <name evidence="1" type="ORF">BO66DRAFT_475320</name>
</gene>
<proteinExistence type="predicted"/>
<evidence type="ECO:0000313" key="1">
    <source>
        <dbReference type="EMBL" id="RAH65131.1"/>
    </source>
</evidence>
<keyword evidence="2" id="KW-1185">Reference proteome</keyword>
<protein>
    <submittedName>
        <fullName evidence="1">Uncharacterized protein</fullName>
    </submittedName>
</protein>
<accession>A0ACD1GV24</accession>
<dbReference type="Proteomes" id="UP000249661">
    <property type="component" value="Unassembled WGS sequence"/>
</dbReference>
<organism evidence="1 2">
    <name type="scientific">Aspergillus aculeatinus CBS 121060</name>
    <dbReference type="NCBI Taxonomy" id="1448322"/>
    <lineage>
        <taxon>Eukaryota</taxon>
        <taxon>Fungi</taxon>
        <taxon>Dikarya</taxon>
        <taxon>Ascomycota</taxon>
        <taxon>Pezizomycotina</taxon>
        <taxon>Eurotiomycetes</taxon>
        <taxon>Eurotiomycetidae</taxon>
        <taxon>Eurotiales</taxon>
        <taxon>Aspergillaceae</taxon>
        <taxon>Aspergillus</taxon>
        <taxon>Aspergillus subgen. Circumdati</taxon>
    </lineage>
</organism>